<proteinExistence type="predicted"/>
<name>A0A0A9BIS1_ARUDO</name>
<reference evidence="3" key="2">
    <citation type="journal article" date="2015" name="Data Brief">
        <title>Shoot transcriptome of the giant reed, Arundo donax.</title>
        <authorList>
            <person name="Barrero R.A."/>
            <person name="Guerrero F.D."/>
            <person name="Moolhuijzen P."/>
            <person name="Goolsby J.A."/>
            <person name="Tidwell J."/>
            <person name="Bellgard S.E."/>
            <person name="Bellgard M.I."/>
        </authorList>
    </citation>
    <scope>NUCLEOTIDE SEQUENCE</scope>
    <source>
        <tissue evidence="3">Shoot tissue taken approximately 20 cm above the soil surface</tissue>
    </source>
</reference>
<keyword evidence="2" id="KW-1133">Transmembrane helix</keyword>
<feature type="region of interest" description="Disordered" evidence="1">
    <location>
        <begin position="1"/>
        <end position="24"/>
    </location>
</feature>
<organism evidence="3">
    <name type="scientific">Arundo donax</name>
    <name type="common">Giant reed</name>
    <name type="synonym">Donax arundinaceus</name>
    <dbReference type="NCBI Taxonomy" id="35708"/>
    <lineage>
        <taxon>Eukaryota</taxon>
        <taxon>Viridiplantae</taxon>
        <taxon>Streptophyta</taxon>
        <taxon>Embryophyta</taxon>
        <taxon>Tracheophyta</taxon>
        <taxon>Spermatophyta</taxon>
        <taxon>Magnoliopsida</taxon>
        <taxon>Liliopsida</taxon>
        <taxon>Poales</taxon>
        <taxon>Poaceae</taxon>
        <taxon>PACMAD clade</taxon>
        <taxon>Arundinoideae</taxon>
        <taxon>Arundineae</taxon>
        <taxon>Arundo</taxon>
    </lineage>
</organism>
<keyword evidence="2" id="KW-0472">Membrane</keyword>
<dbReference type="EMBL" id="GBRH01235852">
    <property type="protein sequence ID" value="JAD62043.1"/>
    <property type="molecule type" value="Transcribed_RNA"/>
</dbReference>
<accession>A0A0A9BIS1</accession>
<sequence length="95" mass="10628">MTGSGPWRMSGPLIPQLSHTNGGNLNQKVKDHRHACMPLQAHALMVFSYFVVGGMRIVCPYQVRMVLRNIEMGAGNGQLPLVYLHHPDTNMQLFL</sequence>
<evidence type="ECO:0000256" key="1">
    <source>
        <dbReference type="SAM" id="MobiDB-lite"/>
    </source>
</evidence>
<protein>
    <submittedName>
        <fullName evidence="3">Uncharacterized protein</fullName>
    </submittedName>
</protein>
<feature type="transmembrane region" description="Helical" evidence="2">
    <location>
        <begin position="39"/>
        <end position="59"/>
    </location>
</feature>
<evidence type="ECO:0000313" key="3">
    <source>
        <dbReference type="EMBL" id="JAD62043.1"/>
    </source>
</evidence>
<evidence type="ECO:0000256" key="2">
    <source>
        <dbReference type="SAM" id="Phobius"/>
    </source>
</evidence>
<keyword evidence="2" id="KW-0812">Transmembrane</keyword>
<dbReference type="AlphaFoldDB" id="A0A0A9BIS1"/>
<reference evidence="3" key="1">
    <citation type="submission" date="2014-09" db="EMBL/GenBank/DDBJ databases">
        <authorList>
            <person name="Magalhaes I.L.F."/>
            <person name="Oliveira U."/>
            <person name="Santos F.R."/>
            <person name="Vidigal T.H.D.A."/>
            <person name="Brescovit A.D."/>
            <person name="Santos A.J."/>
        </authorList>
    </citation>
    <scope>NUCLEOTIDE SEQUENCE</scope>
    <source>
        <tissue evidence="3">Shoot tissue taken approximately 20 cm above the soil surface</tissue>
    </source>
</reference>